<dbReference type="InterPro" id="IPR001774">
    <property type="entry name" value="DSL"/>
</dbReference>
<dbReference type="CDD" id="cd00054">
    <property type="entry name" value="EGF_CA"/>
    <property type="match status" value="1"/>
</dbReference>
<keyword evidence="7" id="KW-1133">Transmembrane helix</keyword>
<dbReference type="Gene3D" id="2.10.25.140">
    <property type="match status" value="1"/>
</dbReference>
<dbReference type="SMART" id="SM00181">
    <property type="entry name" value="EGF"/>
    <property type="match status" value="7"/>
</dbReference>
<organism evidence="14 15">
    <name type="scientific">Trichomalopsis sarcophagae</name>
    <dbReference type="NCBI Taxonomy" id="543379"/>
    <lineage>
        <taxon>Eukaryota</taxon>
        <taxon>Metazoa</taxon>
        <taxon>Ecdysozoa</taxon>
        <taxon>Arthropoda</taxon>
        <taxon>Hexapoda</taxon>
        <taxon>Insecta</taxon>
        <taxon>Pterygota</taxon>
        <taxon>Neoptera</taxon>
        <taxon>Endopterygota</taxon>
        <taxon>Hymenoptera</taxon>
        <taxon>Apocrita</taxon>
        <taxon>Proctotrupomorpha</taxon>
        <taxon>Chalcidoidea</taxon>
        <taxon>Pteromalidae</taxon>
        <taxon>Pteromalinae</taxon>
        <taxon>Trichomalopsis</taxon>
    </lineage>
</organism>
<dbReference type="AlphaFoldDB" id="A0A232EL93"/>
<evidence type="ECO:0000313" key="15">
    <source>
        <dbReference type="Proteomes" id="UP000215335"/>
    </source>
</evidence>
<dbReference type="PROSITE" id="PS00022">
    <property type="entry name" value="EGF_1"/>
    <property type="match status" value="5"/>
</dbReference>
<dbReference type="FunFam" id="2.10.25.10:FF:000018">
    <property type="entry name" value="Delta-like 1"/>
    <property type="match status" value="3"/>
</dbReference>
<dbReference type="EMBL" id="NNAY01003630">
    <property type="protein sequence ID" value="OXU19082.1"/>
    <property type="molecule type" value="Genomic_DNA"/>
</dbReference>
<feature type="compositionally biased region" description="Basic and acidic residues" evidence="12">
    <location>
        <begin position="129"/>
        <end position="140"/>
    </location>
</feature>
<dbReference type="GO" id="GO:0005102">
    <property type="term" value="F:signaling receptor binding"/>
    <property type="evidence" value="ECO:0007669"/>
    <property type="project" value="TreeGrafter"/>
</dbReference>
<feature type="disulfide bond" evidence="11">
    <location>
        <begin position="624"/>
        <end position="633"/>
    </location>
</feature>
<dbReference type="Pfam" id="PF00008">
    <property type="entry name" value="EGF"/>
    <property type="match status" value="1"/>
</dbReference>
<dbReference type="Pfam" id="PF21700">
    <property type="entry name" value="EGF_DL_JAG"/>
    <property type="match status" value="3"/>
</dbReference>
<evidence type="ECO:0000256" key="11">
    <source>
        <dbReference type="PROSITE-ProRule" id="PRU00076"/>
    </source>
</evidence>
<feature type="disulfide bond" evidence="11">
    <location>
        <begin position="550"/>
        <end position="559"/>
    </location>
</feature>
<evidence type="ECO:0000256" key="4">
    <source>
        <dbReference type="ARBA" id="ARBA00022692"/>
    </source>
</evidence>
<feature type="domain" description="EGF-like" evidence="13">
    <location>
        <begin position="527"/>
        <end position="560"/>
    </location>
</feature>
<evidence type="ECO:0000259" key="13">
    <source>
        <dbReference type="PROSITE" id="PS50026"/>
    </source>
</evidence>
<keyword evidence="9 11" id="KW-1015">Disulfide bond</keyword>
<evidence type="ECO:0000256" key="3">
    <source>
        <dbReference type="ARBA" id="ARBA00022536"/>
    </source>
</evidence>
<keyword evidence="10" id="KW-0325">Glycoprotein</keyword>
<evidence type="ECO:0000256" key="5">
    <source>
        <dbReference type="ARBA" id="ARBA00022729"/>
    </source>
</evidence>
<dbReference type="PROSITE" id="PS01186">
    <property type="entry name" value="EGF_2"/>
    <property type="match status" value="2"/>
</dbReference>
<proteinExistence type="predicted"/>
<dbReference type="SUPFAM" id="SSF57196">
    <property type="entry name" value="EGF/Laminin"/>
    <property type="match status" value="1"/>
</dbReference>
<feature type="disulfide bond" evidence="11">
    <location>
        <begin position="422"/>
        <end position="431"/>
    </location>
</feature>
<dbReference type="PROSITE" id="PS50026">
    <property type="entry name" value="EGF_3"/>
    <property type="match status" value="3"/>
</dbReference>
<dbReference type="PANTHER" id="PTHR14949">
    <property type="entry name" value="EGF-LIKE-DOMAIN, MULTIPLE 7, 8"/>
    <property type="match status" value="1"/>
</dbReference>
<evidence type="ECO:0000256" key="6">
    <source>
        <dbReference type="ARBA" id="ARBA00022737"/>
    </source>
</evidence>
<dbReference type="GO" id="GO:0009986">
    <property type="term" value="C:cell surface"/>
    <property type="evidence" value="ECO:0007669"/>
    <property type="project" value="TreeGrafter"/>
</dbReference>
<evidence type="ECO:0000256" key="7">
    <source>
        <dbReference type="ARBA" id="ARBA00022989"/>
    </source>
</evidence>
<dbReference type="OrthoDB" id="6130531at2759"/>
<dbReference type="InterPro" id="IPR000742">
    <property type="entry name" value="EGF"/>
</dbReference>
<dbReference type="Pfam" id="PF01414">
    <property type="entry name" value="DSL"/>
    <property type="match status" value="1"/>
</dbReference>
<evidence type="ECO:0000256" key="12">
    <source>
        <dbReference type="SAM" id="MobiDB-lite"/>
    </source>
</evidence>
<evidence type="ECO:0000256" key="9">
    <source>
        <dbReference type="ARBA" id="ARBA00023157"/>
    </source>
</evidence>
<dbReference type="InterPro" id="IPR050969">
    <property type="entry name" value="Dev_Signal_Modulators"/>
</dbReference>
<dbReference type="GO" id="GO:0007154">
    <property type="term" value="P:cell communication"/>
    <property type="evidence" value="ECO:0007669"/>
    <property type="project" value="InterPro"/>
</dbReference>
<dbReference type="Proteomes" id="UP000215335">
    <property type="component" value="Unassembled WGS sequence"/>
</dbReference>
<comment type="caution">
    <text evidence="11">Lacks conserved residue(s) required for the propagation of feature annotation.</text>
</comment>
<keyword evidence="6" id="KW-0677">Repeat</keyword>
<feature type="compositionally biased region" description="Low complexity" evidence="12">
    <location>
        <begin position="668"/>
        <end position="681"/>
    </location>
</feature>
<evidence type="ECO:0000256" key="10">
    <source>
        <dbReference type="ARBA" id="ARBA00023180"/>
    </source>
</evidence>
<gene>
    <name evidence="14" type="ORF">TSAR_003491</name>
</gene>
<evidence type="ECO:0000313" key="14">
    <source>
        <dbReference type="EMBL" id="OXU19082.1"/>
    </source>
</evidence>
<keyword evidence="4" id="KW-0812">Transmembrane</keyword>
<evidence type="ECO:0000256" key="1">
    <source>
        <dbReference type="ARBA" id="ARBA00004479"/>
    </source>
</evidence>
<comment type="caution">
    <text evidence="14">The sequence shown here is derived from an EMBL/GenBank/DDBJ whole genome shotgun (WGS) entry which is preliminary data.</text>
</comment>
<evidence type="ECO:0000256" key="8">
    <source>
        <dbReference type="ARBA" id="ARBA00023136"/>
    </source>
</evidence>
<dbReference type="Gene3D" id="2.10.25.10">
    <property type="entry name" value="Laminin"/>
    <property type="match status" value="4"/>
</dbReference>
<feature type="region of interest" description="Disordered" evidence="12">
    <location>
        <begin position="640"/>
        <end position="728"/>
    </location>
</feature>
<keyword evidence="3 11" id="KW-0245">EGF-like domain</keyword>
<keyword evidence="5" id="KW-0732">Signal</keyword>
<name>A0A232EL93_9HYME</name>
<evidence type="ECO:0000256" key="2">
    <source>
        <dbReference type="ARBA" id="ARBA00022473"/>
    </source>
</evidence>
<keyword evidence="2" id="KW-0217">Developmental protein</keyword>
<sequence>MRKLHQQWKVFDYYPGVKAPASLRQDEWIVAVVEDGGVTHFSWEEWTPRLDSLKEGPLFEATISWRDVSSQLKRQQVIEQKRFNDRVRQFFLEKYGEKVLEWRNQDEEQAIPEEVFRRFFFRRKDQEQERRQQRIDEHSEPSTVDSEADERQQSQVAKESFVVSWEPETGGLMGNQVADSNVAQISLLPGTKYLVRIASNEGPGSFPIEVDTRPSTAVRVHRIKKNFDNLYPWAFLAASMCAAIILCIIIIVKLCRRGKEIEPEEELLLESSGPRALGSLLLARKSSAGRHTHTGDMLALILAVGLGPLLFLQTTTGQQQELQPHDATMLSRAAAILGVTMLQLPMGSAAGPRSVSRYVPKWKKQACEIPATQHPNSHYICDEAGEVKCLPGWTGDLCDVPICRKGCDPLQGYCRRPGECRCKLGFYGELCDKCVALPGCQHGRCNVSFECACDPGWKGLFCNEPICASDCNPSQGYCDKPGECKCRLGWQGPMCKQCSVLPGCVHGTCQGPLECRCEPGWTGFLCSTPICAPGCSREHGGCRRPNSCRCRVGYTGQNCTECVPYPGCVHGTCRKPWECRCKPGWTGDLCDERLTYCDEHPDLCQNNSTCISMTPEAGDYRCVCPLGFYGRQCEKETEVPATDLMPPKPVEPLDLSSSSSSKPETDAEASTSSSSEAPTSEETAEPLGPIAITDPPAETDEPPQTAGKWPTEPPTDSPLLQIDEENET</sequence>
<dbReference type="PANTHER" id="PTHR14949:SF54">
    <property type="entry name" value="VWFD DOMAIN-CONTAINING PROTEIN"/>
    <property type="match status" value="1"/>
</dbReference>
<keyword evidence="15" id="KW-1185">Reference proteome</keyword>
<dbReference type="STRING" id="543379.A0A232EL93"/>
<feature type="domain" description="EGF-like" evidence="13">
    <location>
        <begin position="399"/>
        <end position="432"/>
    </location>
</feature>
<dbReference type="GO" id="GO:0005576">
    <property type="term" value="C:extracellular region"/>
    <property type="evidence" value="ECO:0007669"/>
    <property type="project" value="TreeGrafter"/>
</dbReference>
<feature type="domain" description="EGF-like" evidence="13">
    <location>
        <begin position="593"/>
        <end position="634"/>
    </location>
</feature>
<accession>A0A232EL93</accession>
<dbReference type="FunFam" id="2.10.25.140:FF:000002">
    <property type="entry name" value="Delta-like protein"/>
    <property type="match status" value="1"/>
</dbReference>
<dbReference type="GO" id="GO:0016020">
    <property type="term" value="C:membrane"/>
    <property type="evidence" value="ECO:0007669"/>
    <property type="project" value="UniProtKB-SubCell"/>
</dbReference>
<keyword evidence="8" id="KW-0472">Membrane</keyword>
<protein>
    <recommendedName>
        <fullName evidence="13">EGF-like domain-containing protein</fullName>
    </recommendedName>
</protein>
<reference evidence="14 15" key="1">
    <citation type="journal article" date="2017" name="Curr. Biol.">
        <title>The Evolution of Venom by Co-option of Single-Copy Genes.</title>
        <authorList>
            <person name="Martinson E.O."/>
            <person name="Mrinalini"/>
            <person name="Kelkar Y.D."/>
            <person name="Chang C.H."/>
            <person name="Werren J.H."/>
        </authorList>
    </citation>
    <scope>NUCLEOTIDE SEQUENCE [LARGE SCALE GENOMIC DNA]</scope>
    <source>
        <strain evidence="14 15">Alberta</strain>
        <tissue evidence="14">Whole body</tissue>
    </source>
</reference>
<comment type="subcellular location">
    <subcellularLocation>
        <location evidence="1">Membrane</location>
        <topology evidence="1">Single-pass type I membrane protein</topology>
    </subcellularLocation>
</comment>
<feature type="region of interest" description="Disordered" evidence="12">
    <location>
        <begin position="129"/>
        <end position="157"/>
    </location>
</feature>